<feature type="region of interest" description="Disordered" evidence="1">
    <location>
        <begin position="678"/>
        <end position="721"/>
    </location>
</feature>
<dbReference type="Pfam" id="PF14977">
    <property type="entry name" value="FAM194"/>
    <property type="match status" value="1"/>
</dbReference>
<feature type="region of interest" description="Disordered" evidence="1">
    <location>
        <begin position="431"/>
        <end position="462"/>
    </location>
</feature>
<accession>C3ZDW8</accession>
<dbReference type="PANTHER" id="PTHR23093">
    <property type="entry name" value="SIMILAR TO CHROMOSOME 3 OPEN READING FRAME 20"/>
    <property type="match status" value="1"/>
</dbReference>
<feature type="compositionally biased region" description="Low complexity" evidence="1">
    <location>
        <begin position="162"/>
        <end position="171"/>
    </location>
</feature>
<organism>
    <name type="scientific">Branchiostoma floridae</name>
    <name type="common">Florida lancelet</name>
    <name type="synonym">Amphioxus</name>
    <dbReference type="NCBI Taxonomy" id="7739"/>
    <lineage>
        <taxon>Eukaryota</taxon>
        <taxon>Metazoa</taxon>
        <taxon>Chordata</taxon>
        <taxon>Cephalochordata</taxon>
        <taxon>Leptocardii</taxon>
        <taxon>Amphioxiformes</taxon>
        <taxon>Branchiostomatidae</taxon>
        <taxon>Branchiostoma</taxon>
    </lineage>
</organism>
<feature type="compositionally biased region" description="Basic and acidic residues" evidence="1">
    <location>
        <begin position="445"/>
        <end position="462"/>
    </location>
</feature>
<dbReference type="eggNOG" id="ENOG502QUAE">
    <property type="taxonomic scope" value="Eukaryota"/>
</dbReference>
<reference evidence="3" key="1">
    <citation type="journal article" date="2008" name="Nature">
        <title>The amphioxus genome and the evolution of the chordate karyotype.</title>
        <authorList>
            <consortium name="US DOE Joint Genome Institute (JGI-PGF)"/>
            <person name="Putnam N.H."/>
            <person name="Butts T."/>
            <person name="Ferrier D.E.K."/>
            <person name="Furlong R.F."/>
            <person name="Hellsten U."/>
            <person name="Kawashima T."/>
            <person name="Robinson-Rechavi M."/>
            <person name="Shoguchi E."/>
            <person name="Terry A."/>
            <person name="Yu J.-K."/>
            <person name="Benito-Gutierrez E.L."/>
            <person name="Dubchak I."/>
            <person name="Garcia-Fernandez J."/>
            <person name="Gibson-Brown J.J."/>
            <person name="Grigoriev I.V."/>
            <person name="Horton A.C."/>
            <person name="de Jong P.J."/>
            <person name="Jurka J."/>
            <person name="Kapitonov V.V."/>
            <person name="Kohara Y."/>
            <person name="Kuroki Y."/>
            <person name="Lindquist E."/>
            <person name="Lucas S."/>
            <person name="Osoegawa K."/>
            <person name="Pennacchio L.A."/>
            <person name="Salamov A.A."/>
            <person name="Satou Y."/>
            <person name="Sauka-Spengler T."/>
            <person name="Schmutz J."/>
            <person name="Shin-I T."/>
            <person name="Toyoda A."/>
            <person name="Bronner-Fraser M."/>
            <person name="Fujiyama A."/>
            <person name="Holland L.Z."/>
            <person name="Holland P.W.H."/>
            <person name="Satoh N."/>
            <person name="Rokhsar D.S."/>
        </authorList>
    </citation>
    <scope>NUCLEOTIDE SEQUENCE [LARGE SCALE GENOMIC DNA]</scope>
    <source>
        <strain evidence="3">S238N-H82</strain>
        <tissue evidence="3">Testes</tissue>
    </source>
</reference>
<feature type="compositionally biased region" description="Polar residues" evidence="1">
    <location>
        <begin position="109"/>
        <end position="118"/>
    </location>
</feature>
<gene>
    <name evidence="3" type="ORF">BRAFLDRAFT_117750</name>
</gene>
<evidence type="ECO:0000259" key="2">
    <source>
        <dbReference type="Pfam" id="PF14977"/>
    </source>
</evidence>
<feature type="compositionally biased region" description="Acidic residues" evidence="1">
    <location>
        <begin position="27"/>
        <end position="38"/>
    </location>
</feature>
<name>C3ZDW8_BRAFL</name>
<feature type="compositionally biased region" description="Basic and acidic residues" evidence="1">
    <location>
        <begin position="54"/>
        <end position="68"/>
    </location>
</feature>
<feature type="compositionally biased region" description="Basic and acidic residues" evidence="1">
    <location>
        <begin position="119"/>
        <end position="129"/>
    </location>
</feature>
<feature type="compositionally biased region" description="Low complexity" evidence="1">
    <location>
        <begin position="701"/>
        <end position="721"/>
    </location>
</feature>
<feature type="compositionally biased region" description="Polar residues" evidence="1">
    <location>
        <begin position="686"/>
        <end position="699"/>
    </location>
</feature>
<dbReference type="AlphaFoldDB" id="C3ZDW8"/>
<evidence type="ECO:0000256" key="1">
    <source>
        <dbReference type="SAM" id="MobiDB-lite"/>
    </source>
</evidence>
<dbReference type="InParanoid" id="C3ZDW8"/>
<feature type="compositionally biased region" description="Basic and acidic residues" evidence="1">
    <location>
        <begin position="210"/>
        <end position="219"/>
    </location>
</feature>
<dbReference type="EMBL" id="GG666612">
    <property type="protein sequence ID" value="EEN48924.1"/>
    <property type="molecule type" value="Genomic_DNA"/>
</dbReference>
<feature type="region of interest" description="Disordered" evidence="1">
    <location>
        <begin position="1"/>
        <end position="192"/>
    </location>
</feature>
<dbReference type="InterPro" id="IPR029281">
    <property type="entry name" value="FAM194_C"/>
</dbReference>
<protein>
    <recommendedName>
        <fullName evidence="2">FAM194 C-terminal domain-containing protein</fullName>
    </recommendedName>
</protein>
<feature type="compositionally biased region" description="Basic residues" evidence="1">
    <location>
        <begin position="244"/>
        <end position="266"/>
    </location>
</feature>
<proteinExistence type="predicted"/>
<evidence type="ECO:0000313" key="3">
    <source>
        <dbReference type="EMBL" id="EEN48924.1"/>
    </source>
</evidence>
<sequence>MPTTPLPSRVMSDTYEDTATQELGISDGDDADGEFDAPPDERAHSQLTVENVQEFERQMRRESDERSSRASRRTPVLTPINGKPRTPSAKGSLQGGKESPKPLPPIGVGSSSQVASDQQENKSSEKEESTVIGTEISERTATTSKSASAPRILSFRRESDLSQDAASSSQSVATKSQKPLVHQSAVDRSDVQLVTEATQTEWSWLEDMRSVGRASKEPSEIQSATLLSEIEEKKREMEATGPPKLKKRTGKKRRTSSLSHSSHRSRTSSISESEEEEIAEKSAPGSIPELRSQHTEHEIPMLDLSSSSEDENDFGYSMQNDMVSQEAMLPSIGPPAILEYQRETKKPDINFEQLQELKTATSDEEGGTGEGLFQGVCEYCQKKIKPIPTKEQLETGEPSQLYCCEDYHQFLLFMYEEKSKTEDTVPAKIDIKPHAPFGSKQARRAAKERAAQRMKEREAERQKNLAGMNQANFFAFARQMKTINYQLSSQKCMDEGWTIRPSSPMEELPPPEEIFCPGPIENTLAQRDAADRAEQLAVFDASGFATSYFQTGTIRMHLTPMEGSLFDVYGEKRRAWHWKDQVTHVHAPPFQPICFTLNRHMSVRVMSQDRIYLTFTAQSKSIKLNVGTRLKFLTTEFPEKEEDLEELYLVQSKTQVETLFDKIQNVLKFPKCTRLDKLSPPPHLSSRITRLSKSQQRPISRQRASRATSASASPMPSQPSQALAHAQLIDITFISSPKEPLNSGISCQTFLQQQLSISGTAHACRPCTDVDLAVYGGVNFSSSVGVLDTGSHETGGSYGDPNDMLSLRFRV</sequence>
<feature type="domain" description="FAM194 C-terminal" evidence="2">
    <location>
        <begin position="523"/>
        <end position="678"/>
    </location>
</feature>
<dbReference type="PANTHER" id="PTHR23093:SF18">
    <property type="entry name" value="GLUTAMATE RICH 6"/>
    <property type="match status" value="1"/>
</dbReference>
<feature type="region of interest" description="Disordered" evidence="1">
    <location>
        <begin position="210"/>
        <end position="296"/>
    </location>
</feature>